<dbReference type="PANTHER" id="PTHR47040">
    <property type="entry name" value="OSJNBA0068L06.9 PROTEIN"/>
    <property type="match status" value="1"/>
</dbReference>
<dbReference type="RefSeq" id="XP_005713437.1">
    <property type="nucleotide sequence ID" value="XM_005713380.1"/>
</dbReference>
<sequence>MPVTLGLQSRFGQLPAGPLLVPTSISASKYAREQRHLLCPCQGIHVTRSPSPPPTPPSSPSSSSLPTPAPSTHAVMARLLYRILRVVNFVGSVEESQLRGAMRSSAVMSRLQSMIAADLDKPLSYALPLTGNAMAPLLNADVPDMNAVADRLIIRRLSGNTQSFLNCVYVNDVVVIRDPNDARRKYVRRIAGLEGAHMASDNDDDPSFRVPPRHCWVARDNQDATAAPDSTLFGPLSLDYIIGRVMYAIRSATDHGRVPNSSYAMASDSIVLAQEPITMHLHPPPEEKSSAQGKGGPLEKLLVTSICRIESSLFRLLLCLSSR</sequence>
<feature type="compositionally biased region" description="Pro residues" evidence="1">
    <location>
        <begin position="50"/>
        <end position="59"/>
    </location>
</feature>
<dbReference type="OrthoDB" id="308440at2759"/>
<accession>R7QQ86</accession>
<dbReference type="AlphaFoldDB" id="R7QQ86"/>
<keyword evidence="3" id="KW-1185">Reference proteome</keyword>
<dbReference type="PANTHER" id="PTHR47040:SF1">
    <property type="entry name" value="MITOCHONDRIAL ATP-INDEPENDENT INNER MEMBRANE PROTEASE SUBUNIT 2"/>
    <property type="match status" value="1"/>
</dbReference>
<dbReference type="GO" id="GO:0006465">
    <property type="term" value="P:signal peptide processing"/>
    <property type="evidence" value="ECO:0007669"/>
    <property type="project" value="InterPro"/>
</dbReference>
<dbReference type="InterPro" id="IPR053307">
    <property type="entry name" value="Mitochondrial_IM_protease"/>
</dbReference>
<reference evidence="3" key="1">
    <citation type="journal article" date="2013" name="Proc. Natl. Acad. Sci. U.S.A.">
        <title>Genome structure and metabolic features in the red seaweed Chondrus crispus shed light on evolution of the Archaeplastida.</title>
        <authorList>
            <person name="Collen J."/>
            <person name="Porcel B."/>
            <person name="Carre W."/>
            <person name="Ball S.G."/>
            <person name="Chaparro C."/>
            <person name="Tonon T."/>
            <person name="Barbeyron T."/>
            <person name="Michel G."/>
            <person name="Noel B."/>
            <person name="Valentin K."/>
            <person name="Elias M."/>
            <person name="Artiguenave F."/>
            <person name="Arun A."/>
            <person name="Aury J.M."/>
            <person name="Barbosa-Neto J.F."/>
            <person name="Bothwell J.H."/>
            <person name="Bouget F.Y."/>
            <person name="Brillet L."/>
            <person name="Cabello-Hurtado F."/>
            <person name="Capella-Gutierrez S."/>
            <person name="Charrier B."/>
            <person name="Cladiere L."/>
            <person name="Cock J.M."/>
            <person name="Coelho S.M."/>
            <person name="Colleoni C."/>
            <person name="Czjzek M."/>
            <person name="Da Silva C."/>
            <person name="Delage L."/>
            <person name="Denoeud F."/>
            <person name="Deschamps P."/>
            <person name="Dittami S.M."/>
            <person name="Gabaldon T."/>
            <person name="Gachon C.M."/>
            <person name="Groisillier A."/>
            <person name="Herve C."/>
            <person name="Jabbari K."/>
            <person name="Katinka M."/>
            <person name="Kloareg B."/>
            <person name="Kowalczyk N."/>
            <person name="Labadie K."/>
            <person name="Leblanc C."/>
            <person name="Lopez P.J."/>
            <person name="McLachlan D.H."/>
            <person name="Meslet-Cladiere L."/>
            <person name="Moustafa A."/>
            <person name="Nehr Z."/>
            <person name="Nyvall Collen P."/>
            <person name="Panaud O."/>
            <person name="Partensky F."/>
            <person name="Poulain J."/>
            <person name="Rensing S.A."/>
            <person name="Rousvoal S."/>
            <person name="Samson G."/>
            <person name="Symeonidi A."/>
            <person name="Weissenbach J."/>
            <person name="Zambounis A."/>
            <person name="Wincker P."/>
            <person name="Boyen C."/>
        </authorList>
    </citation>
    <scope>NUCLEOTIDE SEQUENCE [LARGE SCALE GENOMIC DNA]</scope>
    <source>
        <strain evidence="3">cv. Stackhouse</strain>
    </source>
</reference>
<dbReference type="InterPro" id="IPR019533">
    <property type="entry name" value="Peptidase_S26"/>
</dbReference>
<dbReference type="PhylomeDB" id="R7QQ86"/>
<feature type="region of interest" description="Disordered" evidence="1">
    <location>
        <begin position="43"/>
        <end position="70"/>
    </location>
</feature>
<evidence type="ECO:0000256" key="1">
    <source>
        <dbReference type="SAM" id="MobiDB-lite"/>
    </source>
</evidence>
<gene>
    <name evidence="2" type="ORF">CHC_T00000331001</name>
</gene>
<dbReference type="GeneID" id="17321158"/>
<evidence type="ECO:0000313" key="3">
    <source>
        <dbReference type="Proteomes" id="UP000012073"/>
    </source>
</evidence>
<name>R7QQ86_CHOCR</name>
<feature type="compositionally biased region" description="Low complexity" evidence="1">
    <location>
        <begin position="60"/>
        <end position="70"/>
    </location>
</feature>
<organism evidence="2 3">
    <name type="scientific">Chondrus crispus</name>
    <name type="common">Carrageen Irish moss</name>
    <name type="synonym">Polymorpha crispa</name>
    <dbReference type="NCBI Taxonomy" id="2769"/>
    <lineage>
        <taxon>Eukaryota</taxon>
        <taxon>Rhodophyta</taxon>
        <taxon>Florideophyceae</taxon>
        <taxon>Rhodymeniophycidae</taxon>
        <taxon>Gigartinales</taxon>
        <taxon>Gigartinaceae</taxon>
        <taxon>Chondrus</taxon>
    </lineage>
</organism>
<dbReference type="GO" id="GO:0004252">
    <property type="term" value="F:serine-type endopeptidase activity"/>
    <property type="evidence" value="ECO:0007669"/>
    <property type="project" value="InterPro"/>
</dbReference>
<dbReference type="STRING" id="2769.R7QQ86"/>
<dbReference type="InterPro" id="IPR036286">
    <property type="entry name" value="LexA/Signal_pep-like_sf"/>
</dbReference>
<protein>
    <recommendedName>
        <fullName evidence="4">Peptidase S26 domain-containing protein</fullName>
    </recommendedName>
</protein>
<dbReference type="SUPFAM" id="SSF51306">
    <property type="entry name" value="LexA/Signal peptidase"/>
    <property type="match status" value="1"/>
</dbReference>
<dbReference type="CDD" id="cd06530">
    <property type="entry name" value="S26_SPase_I"/>
    <property type="match status" value="1"/>
</dbReference>
<proteinExistence type="predicted"/>
<evidence type="ECO:0000313" key="2">
    <source>
        <dbReference type="EMBL" id="CDF39525.1"/>
    </source>
</evidence>
<dbReference type="KEGG" id="ccp:CHC_T00000331001"/>
<dbReference type="Gramene" id="CDF39525">
    <property type="protein sequence ID" value="CDF39525"/>
    <property type="gene ID" value="CHC_T00000331001"/>
</dbReference>
<dbReference type="Proteomes" id="UP000012073">
    <property type="component" value="Unassembled WGS sequence"/>
</dbReference>
<evidence type="ECO:0008006" key="4">
    <source>
        <dbReference type="Google" id="ProtNLM"/>
    </source>
</evidence>
<dbReference type="EMBL" id="HG002050">
    <property type="protein sequence ID" value="CDF39525.1"/>
    <property type="molecule type" value="Genomic_DNA"/>
</dbReference>
<dbReference type="Gene3D" id="2.10.109.10">
    <property type="entry name" value="Umud Fragment, subunit A"/>
    <property type="match status" value="1"/>
</dbReference>